<evidence type="ECO:0000313" key="2">
    <source>
        <dbReference type="EMBL" id="KAJ7946551.1"/>
    </source>
</evidence>
<dbReference type="PROSITE" id="PS50181">
    <property type="entry name" value="FBOX"/>
    <property type="match status" value="1"/>
</dbReference>
<dbReference type="KEGG" id="qsa:O6P43_031462"/>
<organism evidence="2 3">
    <name type="scientific">Quillaja saponaria</name>
    <name type="common">Soap bark tree</name>
    <dbReference type="NCBI Taxonomy" id="32244"/>
    <lineage>
        <taxon>Eukaryota</taxon>
        <taxon>Viridiplantae</taxon>
        <taxon>Streptophyta</taxon>
        <taxon>Embryophyta</taxon>
        <taxon>Tracheophyta</taxon>
        <taxon>Spermatophyta</taxon>
        <taxon>Magnoliopsida</taxon>
        <taxon>eudicotyledons</taxon>
        <taxon>Gunneridae</taxon>
        <taxon>Pentapetalae</taxon>
        <taxon>rosids</taxon>
        <taxon>fabids</taxon>
        <taxon>Fabales</taxon>
        <taxon>Quillajaceae</taxon>
        <taxon>Quillaja</taxon>
    </lineage>
</organism>
<dbReference type="PANTHER" id="PTHR31672:SF13">
    <property type="entry name" value="F-BOX PROTEIN CPR30-LIKE"/>
    <property type="match status" value="1"/>
</dbReference>
<accession>A0AAD7KVG8</accession>
<evidence type="ECO:0000313" key="3">
    <source>
        <dbReference type="Proteomes" id="UP001163823"/>
    </source>
</evidence>
<proteinExistence type="predicted"/>
<dbReference type="InterPro" id="IPR050796">
    <property type="entry name" value="SCF_F-box_component"/>
</dbReference>
<gene>
    <name evidence="2" type="ORF">O6P43_031462</name>
</gene>
<evidence type="ECO:0000259" key="1">
    <source>
        <dbReference type="PROSITE" id="PS50181"/>
    </source>
</evidence>
<reference evidence="2" key="1">
    <citation type="journal article" date="2023" name="Science">
        <title>Elucidation of the pathway for biosynthesis of saponin adjuvants from the soapbark tree.</title>
        <authorList>
            <person name="Reed J."/>
            <person name="Orme A."/>
            <person name="El-Demerdash A."/>
            <person name="Owen C."/>
            <person name="Martin L.B.B."/>
            <person name="Misra R.C."/>
            <person name="Kikuchi S."/>
            <person name="Rejzek M."/>
            <person name="Martin A.C."/>
            <person name="Harkess A."/>
            <person name="Leebens-Mack J."/>
            <person name="Louveau T."/>
            <person name="Stephenson M.J."/>
            <person name="Osbourn A."/>
        </authorList>
    </citation>
    <scope>NUCLEOTIDE SEQUENCE</scope>
    <source>
        <strain evidence="2">S10</strain>
    </source>
</reference>
<dbReference type="AlphaFoldDB" id="A0AAD7KVG8"/>
<sequence>MVVLCLPMEIVTDIFCRLPVKALLRFRCASNEFCSLIDHPDFVKLHLKYSKSHESEYKYLSLIVLRHINNTDMRFFYLLDMDTMKGLVELKSPLRPNPSIFPSQVLGSCNGFVCLDSNKGYALTQTPTNGEELVLWNPSIRKHWMLPLPPKDFQQNPDSKFKFSGYSRGFGYDSIHDDYKLVWVLVWKSQMNDYVYNCQILVYSLKNDIWRKVEFQDRAFAPKTYKGVFFGGAIHWFNNITYERKRKYIVAFDVVAEEIRFLTLMEEADQEHSMGLGVLGECLSATVYNDYTRNFDIWVMKEYGVKSSWTKLVSVSNLSSSLSPIPLAYSRSGMKVLMKNGRELFWCELKKQVSTKLRNFEEKPKNVYCYDGELCLMNSLITVNASRASAYKEKEMEQKKEEDEKLKE</sequence>
<dbReference type="NCBIfam" id="TIGR01640">
    <property type="entry name" value="F_box_assoc_1"/>
    <property type="match status" value="1"/>
</dbReference>
<dbReference type="Proteomes" id="UP001163823">
    <property type="component" value="Chromosome 13"/>
</dbReference>
<dbReference type="SUPFAM" id="SSF81383">
    <property type="entry name" value="F-box domain"/>
    <property type="match status" value="1"/>
</dbReference>
<dbReference type="InterPro" id="IPR001810">
    <property type="entry name" value="F-box_dom"/>
</dbReference>
<dbReference type="SMART" id="SM00256">
    <property type="entry name" value="FBOX"/>
    <property type="match status" value="1"/>
</dbReference>
<protein>
    <submittedName>
        <fullName evidence="2">F-box family protein</fullName>
    </submittedName>
</protein>
<keyword evidence="3" id="KW-1185">Reference proteome</keyword>
<feature type="domain" description="F-box" evidence="1">
    <location>
        <begin position="1"/>
        <end position="45"/>
    </location>
</feature>
<dbReference type="PANTHER" id="PTHR31672">
    <property type="entry name" value="BNACNNG10540D PROTEIN"/>
    <property type="match status" value="1"/>
</dbReference>
<comment type="caution">
    <text evidence="2">The sequence shown here is derived from an EMBL/GenBank/DDBJ whole genome shotgun (WGS) entry which is preliminary data.</text>
</comment>
<dbReference type="Pfam" id="PF00646">
    <property type="entry name" value="F-box"/>
    <property type="match status" value="1"/>
</dbReference>
<name>A0AAD7KVG8_QUISA</name>
<dbReference type="InterPro" id="IPR017451">
    <property type="entry name" value="F-box-assoc_interact_dom"/>
</dbReference>
<dbReference type="InterPro" id="IPR006527">
    <property type="entry name" value="F-box-assoc_dom_typ1"/>
</dbReference>
<dbReference type="Pfam" id="PF07734">
    <property type="entry name" value="FBA_1"/>
    <property type="match status" value="1"/>
</dbReference>
<dbReference type="EMBL" id="JARAOO010000013">
    <property type="protein sequence ID" value="KAJ7946551.1"/>
    <property type="molecule type" value="Genomic_DNA"/>
</dbReference>
<dbReference type="InterPro" id="IPR036047">
    <property type="entry name" value="F-box-like_dom_sf"/>
</dbReference>